<protein>
    <submittedName>
        <fullName evidence="5">Trypsin-like peptidase domain-containing protein</fullName>
    </submittedName>
</protein>
<dbReference type="InterPro" id="IPR036034">
    <property type="entry name" value="PDZ_sf"/>
</dbReference>
<reference evidence="6" key="1">
    <citation type="journal article" date="2019" name="Int. J. Syst. Evol. Microbiol.">
        <title>The Global Catalogue of Microorganisms (GCM) 10K type strain sequencing project: providing services to taxonomists for standard genome sequencing and annotation.</title>
        <authorList>
            <consortium name="The Broad Institute Genomics Platform"/>
            <consortium name="The Broad Institute Genome Sequencing Center for Infectious Disease"/>
            <person name="Wu L."/>
            <person name="Ma J."/>
        </authorList>
    </citation>
    <scope>NUCLEOTIDE SEQUENCE [LARGE SCALE GENOMIC DNA]</scope>
    <source>
        <strain evidence="6">JCM 18410</strain>
    </source>
</reference>
<feature type="domain" description="PDZ" evidence="4">
    <location>
        <begin position="290"/>
        <end position="378"/>
    </location>
</feature>
<dbReference type="InterPro" id="IPR051201">
    <property type="entry name" value="Chloro_Bact_Ser_Proteases"/>
</dbReference>
<dbReference type="EMBL" id="BAABKC010000005">
    <property type="protein sequence ID" value="GAA5042411.1"/>
    <property type="molecule type" value="Genomic_DNA"/>
</dbReference>
<dbReference type="Pfam" id="PF13365">
    <property type="entry name" value="Trypsin_2"/>
    <property type="match status" value="1"/>
</dbReference>
<dbReference type="PANTHER" id="PTHR43343:SF3">
    <property type="entry name" value="PROTEASE DO-LIKE 8, CHLOROPLASTIC"/>
    <property type="match status" value="1"/>
</dbReference>
<proteinExistence type="predicted"/>
<comment type="caution">
    <text evidence="5">The sequence shown here is derived from an EMBL/GenBank/DDBJ whole genome shotgun (WGS) entry which is preliminary data.</text>
</comment>
<evidence type="ECO:0000259" key="4">
    <source>
        <dbReference type="PROSITE" id="PS50106"/>
    </source>
</evidence>
<dbReference type="SUPFAM" id="SSF50494">
    <property type="entry name" value="Trypsin-like serine proteases"/>
    <property type="match status" value="1"/>
</dbReference>
<gene>
    <name evidence="5" type="ORF">GCM10023336_03240</name>
</gene>
<organism evidence="5 6">
    <name type="scientific">Streptomyces similanensis</name>
    <dbReference type="NCBI Taxonomy" id="1274988"/>
    <lineage>
        <taxon>Bacteria</taxon>
        <taxon>Bacillati</taxon>
        <taxon>Actinomycetota</taxon>
        <taxon>Actinomycetes</taxon>
        <taxon>Kitasatosporales</taxon>
        <taxon>Streptomycetaceae</taxon>
        <taxon>Streptomyces</taxon>
    </lineage>
</organism>
<dbReference type="InterPro" id="IPR001478">
    <property type="entry name" value="PDZ"/>
</dbReference>
<evidence type="ECO:0000313" key="6">
    <source>
        <dbReference type="Proteomes" id="UP001500124"/>
    </source>
</evidence>
<dbReference type="PROSITE" id="PS50106">
    <property type="entry name" value="PDZ"/>
    <property type="match status" value="1"/>
</dbReference>
<dbReference type="SUPFAM" id="SSF50156">
    <property type="entry name" value="PDZ domain-like"/>
    <property type="match status" value="1"/>
</dbReference>
<evidence type="ECO:0000256" key="1">
    <source>
        <dbReference type="ARBA" id="ARBA00022670"/>
    </source>
</evidence>
<accession>A0ABP9JS09</accession>
<keyword evidence="2" id="KW-0378">Hydrolase</keyword>
<keyword evidence="6" id="KW-1185">Reference proteome</keyword>
<evidence type="ECO:0000256" key="2">
    <source>
        <dbReference type="ARBA" id="ARBA00022801"/>
    </source>
</evidence>
<name>A0ABP9JS09_9ACTN</name>
<dbReference type="Gene3D" id="2.30.42.10">
    <property type="match status" value="1"/>
</dbReference>
<dbReference type="PRINTS" id="PR00834">
    <property type="entry name" value="PROTEASES2C"/>
</dbReference>
<keyword evidence="1" id="KW-0645">Protease</keyword>
<feature type="region of interest" description="Disordered" evidence="3">
    <location>
        <begin position="366"/>
        <end position="390"/>
    </location>
</feature>
<dbReference type="SMART" id="SM00228">
    <property type="entry name" value="PDZ"/>
    <property type="match status" value="1"/>
</dbReference>
<dbReference type="Pfam" id="PF13180">
    <property type="entry name" value="PDZ_2"/>
    <property type="match status" value="1"/>
</dbReference>
<dbReference type="InterPro" id="IPR009003">
    <property type="entry name" value="Peptidase_S1_PA"/>
</dbReference>
<dbReference type="InterPro" id="IPR001940">
    <property type="entry name" value="Peptidase_S1C"/>
</dbReference>
<sequence>MRDGERGRRQTRLMDVFLGRDRRSRRAGAPAALVCCAALLAAPLAGCSGSSSPGAATASARGEATAGAGDVSGGRRQAVAPRSANDLQSDYLRVIRDVLPSVVQIQGSNDLGSGVVYDDKGHIVTNAHVVGNEKRFRVTTAGSEETFTATLVSSYPDQDLAVVKLDKVPPGLKAAAFGESEKVEVGQIVLAMGSPLGLSSSVTQGIVSATGRTVSEGSSGGGTGATIANMVQTSAAINPGNSGGALVNLDGQVVGIPTLAATDPQLGGSAAPGIGFAIPASMVSTIAGQIVKYGKVVDSGRAALGITGRTVVDADYQPAGVAVAEVKAGGAADKAGIRPGDIITRVGDARITTITSLSEALAADRPGGRTKVTFSRDGQEHTVDVTLGEQ</sequence>
<dbReference type="Proteomes" id="UP001500124">
    <property type="component" value="Unassembled WGS sequence"/>
</dbReference>
<evidence type="ECO:0000256" key="3">
    <source>
        <dbReference type="SAM" id="MobiDB-lite"/>
    </source>
</evidence>
<evidence type="ECO:0000313" key="5">
    <source>
        <dbReference type="EMBL" id="GAA5042411.1"/>
    </source>
</evidence>
<dbReference type="PANTHER" id="PTHR43343">
    <property type="entry name" value="PEPTIDASE S12"/>
    <property type="match status" value="1"/>
</dbReference>
<dbReference type="Gene3D" id="2.40.10.120">
    <property type="match status" value="1"/>
</dbReference>